<gene>
    <name evidence="2" type="ORF">H6G03_36335</name>
</gene>
<feature type="region of interest" description="Disordered" evidence="1">
    <location>
        <begin position="1"/>
        <end position="46"/>
    </location>
</feature>
<protein>
    <submittedName>
        <fullName evidence="2">Uncharacterized protein</fullName>
    </submittedName>
</protein>
<comment type="caution">
    <text evidence="2">The sequence shown here is derived from an EMBL/GenBank/DDBJ whole genome shotgun (WGS) entry which is preliminary data.</text>
</comment>
<dbReference type="Proteomes" id="UP000641646">
    <property type="component" value="Unassembled WGS sequence"/>
</dbReference>
<keyword evidence="3" id="KW-1185">Reference proteome</keyword>
<evidence type="ECO:0000313" key="2">
    <source>
        <dbReference type="EMBL" id="MBD2186461.1"/>
    </source>
</evidence>
<evidence type="ECO:0000256" key="1">
    <source>
        <dbReference type="SAM" id="MobiDB-lite"/>
    </source>
</evidence>
<dbReference type="RefSeq" id="WP_190475820.1">
    <property type="nucleotide sequence ID" value="NZ_JACJPW010000214.1"/>
</dbReference>
<proteinExistence type="predicted"/>
<feature type="compositionally biased region" description="Basic and acidic residues" evidence="1">
    <location>
        <begin position="37"/>
        <end position="46"/>
    </location>
</feature>
<sequence>MRINQQINPSRKKRRSGAIGMESQSNIDKVFCGTEPHSVHSHMDGE</sequence>
<reference evidence="2" key="1">
    <citation type="journal article" date="2015" name="ISME J.">
        <title>Draft Genome Sequence of Streptomyces incarnatus NRRL8089, which Produces the Nucleoside Antibiotic Sinefungin.</title>
        <authorList>
            <person name="Oshima K."/>
            <person name="Hattori M."/>
            <person name="Shimizu H."/>
            <person name="Fukuda K."/>
            <person name="Nemoto M."/>
            <person name="Inagaki K."/>
            <person name="Tamura T."/>
        </authorList>
    </citation>
    <scope>NUCLEOTIDE SEQUENCE</scope>
    <source>
        <strain evidence="2">FACHB-1375</strain>
    </source>
</reference>
<reference evidence="2" key="2">
    <citation type="submission" date="2020-08" db="EMBL/GenBank/DDBJ databases">
        <authorList>
            <person name="Chen M."/>
            <person name="Teng W."/>
            <person name="Zhao L."/>
            <person name="Hu C."/>
            <person name="Zhou Y."/>
            <person name="Han B."/>
            <person name="Song L."/>
            <person name="Shu W."/>
        </authorList>
    </citation>
    <scope>NUCLEOTIDE SEQUENCE</scope>
    <source>
        <strain evidence="2">FACHB-1375</strain>
    </source>
</reference>
<dbReference type="AlphaFoldDB" id="A0A926VM70"/>
<name>A0A926VM70_9CYAN</name>
<dbReference type="EMBL" id="JACJPW010000214">
    <property type="protein sequence ID" value="MBD2186461.1"/>
    <property type="molecule type" value="Genomic_DNA"/>
</dbReference>
<organism evidence="2 3">
    <name type="scientific">Aerosakkonema funiforme FACHB-1375</name>
    <dbReference type="NCBI Taxonomy" id="2949571"/>
    <lineage>
        <taxon>Bacteria</taxon>
        <taxon>Bacillati</taxon>
        <taxon>Cyanobacteriota</taxon>
        <taxon>Cyanophyceae</taxon>
        <taxon>Oscillatoriophycideae</taxon>
        <taxon>Aerosakkonematales</taxon>
        <taxon>Aerosakkonemataceae</taxon>
        <taxon>Aerosakkonema</taxon>
    </lineage>
</organism>
<evidence type="ECO:0000313" key="3">
    <source>
        <dbReference type="Proteomes" id="UP000641646"/>
    </source>
</evidence>
<accession>A0A926VM70</accession>